<reference evidence="2 4" key="1">
    <citation type="submission" date="2017-11" db="EMBL/GenBank/DDBJ databases">
        <title>The genome of Rhizophagus clarus HR1 reveals common genetic basis of auxotrophy among arbuscular mycorrhizal fungi.</title>
        <authorList>
            <person name="Kobayashi Y."/>
        </authorList>
    </citation>
    <scope>NUCLEOTIDE SEQUENCE [LARGE SCALE GENOMIC DNA]</scope>
    <source>
        <strain evidence="2 4">HR1</strain>
    </source>
</reference>
<reference evidence="3" key="2">
    <citation type="submission" date="2019-10" db="EMBL/GenBank/DDBJ databases">
        <title>Conservation and host-specific expression of non-tandemly repeated heterogenous ribosome RNA gene in arbuscular mycorrhizal fungi.</title>
        <authorList>
            <person name="Maeda T."/>
            <person name="Kobayashi Y."/>
            <person name="Nakagawa T."/>
            <person name="Ezawa T."/>
            <person name="Yamaguchi K."/>
            <person name="Bino T."/>
            <person name="Nishimoto Y."/>
            <person name="Shigenobu S."/>
            <person name="Kawaguchi M."/>
        </authorList>
    </citation>
    <scope>NUCLEOTIDE SEQUENCE</scope>
    <source>
        <strain evidence="3">HR1</strain>
    </source>
</reference>
<dbReference type="SMART" id="SM00382">
    <property type="entry name" value="AAA"/>
    <property type="match status" value="2"/>
</dbReference>
<protein>
    <recommendedName>
        <fullName evidence="1">AAA+ ATPase domain-containing protein</fullName>
    </recommendedName>
</protein>
<dbReference type="Gene3D" id="3.40.50.300">
    <property type="entry name" value="P-loop containing nucleotide triphosphate hydrolases"/>
    <property type="match status" value="1"/>
</dbReference>
<evidence type="ECO:0000313" key="2">
    <source>
        <dbReference type="EMBL" id="GBB88717.1"/>
    </source>
</evidence>
<gene>
    <name evidence="3" type="ORF">RCL2_000129600</name>
    <name evidence="2" type="ORF">RclHR1_01530005</name>
</gene>
<sequence>MERKTFTFHVHLPENVEKIGQPVVLGDADGLGAWGRPIVKLRQQNRTYWKSDPVSISIMSSIQYKYAIHIPKSDPTSRKENFEFEGFNGIDAGDNRTLDVQRNNQFDIWKIRDFSFIDYIYNSIKTNNLKDKIMEYQHLLTLHNDLMINASNPKFFIDRVDENIKEKQLFLCILLGYYISKKEGSPYELPDNFPSYLLLNALEDYKQEILPLDAKDQMYTAIITLIHHNAFQMKFDWLIIFKIATEVDPTYTFINCLKTLKYSNDLLAKFIKEADMIRPYINGIEFETYVKLAKWLIQLCHNMDSLFKLWDNVLFHNSEIDKSIFKYFIEQAREYISHDEAVVLEYNYMRLPKDYQYDVSEIFRSHTLFLLKDSNRKWTYENINAIKKLLHNNSLYWHRDEFIQLLDLLSQSNTLELLNTFPEMLDGWFRNDFSDTKEKRIPKICVDWFKNLLIKLESSSLNEVDFIFSVFQQLKLMNPFLGQRINIWRDLTAIAIERIKNCSEDRIYAALKSIVQINQADLEEMFIETVKEVVSNNIQLNNQLINKIFIICDCEGESLYIPNKIREDILCHIITSLQNQSSASSASEQHLNTLKNSNFWNIMLRATGSVAKLNSNPFVENAKTSINELAGLLLEKTIDIQLLQQILEEYEDEYLFRHFDAAVAKKKALGDVIVSRDEIAKLRKICNNYHIQLDVLSKFYTGFCPAEKVTDIADYIRDVKQHLQSLDKIKVKQALSSDHWAFHEKTMESARNCYKFRRSQTFRNIFDSCIQDDAAATKVEYMAQKLIPIVFEKYNAMCEQLKDWEKLKCSEVSLLWKNVTDVNAELDLMEGYKICKSQRLMQTLDCLSKIPQRLEELEKVVEIFKVPHNEDDWLSELIRILNDDSMKLGQINKFSDYFETNLSNVNQDCWKLIKELSSAEELLNFLKEIAEHDIKNLVIGVGDHSDERLDQEYIVSSFIQVKEFLCPLMNRNIETIADLLMVLLNVIKKNNTLKEKIALCNSIALQNMYNNIQNRGEVIKEKIKNAVLNGIFAFTRDLKEDKCLVSLQYPSKSDVKYNLNEILDLRGRALLIVKPKNTVINNKEAEMPKDVVDAFVAQVDIAQEIINIVSMLIQMGHFGYRKFENKLQGTANMKDYQGFLKKELKNWQGIVDRAQQEYYYLTFFPARHILAFYDYFTSEKLDKDNEEECKILFRFVNSKAQLPSIRKDMSKFLHGSKDYFEILTKIGSELERIFRNVPKQSRKFKAAGQRVMSDIVTKGKLFVAACTDKTKVPNIIMSLYANHGYYPEPWQLLICTSSTTMEELTIFIKRSFYASNNGYENHLFCIADLELLDFELQYNLVNQIRSIREIHDQNKDYLLALICCRETGMHHHILDQFSLDVHATNGLNIDAMRSIYRELCQNVIRVSSDLSGQGKTEWIKEASFNKKSIPRSLLISDGMDFGRLVRQFKECKLRPVESLHINIVSSDHPEDVNMFLFELLTLGIVSTHVDMACLPLLETPTYIFIEIASTTEQHLLNSFPMARCILFNHLYWNIKNLRVSQEINSPMQVACNYLNLLDRNEIDIKEILFRTDKAIKDPLSAERCQNLITKYFFNKNADDISSFRFVEIFINVLADQLVRLSSSQFFTVDNLKLMVKETNTSTSIVKTLIDVSKDFATRSIKTKKAQLEYTTADDENARLDTIIQWDDSNHLIVFFNSQTPDTVSALYRDRKKVHDNVKILLKSQIIGDPTKWELDDYNSMSANALFVKLEYLARKSTEKLELPAYALSGDNLIKMALILLRARANIPVIVCGDAGCGKTSLVVYLAMMVEVQFLALNLHAGIDEEIIVRLMNDASKKAENGEIWLFFDEINTCTHLGLLADLISRRMLHGKLIHPNIRFFSACNPYRRRSKPQSEAGLVNKIKKFEEQSNLVYQVKPLPDQILDYVWDYGVLSPKDELKYIEIMVEKELKRLGHPAFVELLFASQKFIRKVEEPYSVSLRDVKRAITLVKFFYNSLDNRPVYRKGHKYPPSGNPTTTTRSYVLALSLCYHSRLYDQNLRKQYRCEMGQILQNHKAYVGENMFAKIIREEQEDYINRMYYPPNTANNEALLENVLVTIVCILTRIPLFLIGAPGSSKSFAIHLINSNLRGSDSNDKYFRKLPQIYLIPHQSSSSSTSDDIIKVFDRANKYQETTSNQFPIISVVLLDNVELAETSPLNPLKVLHSLLEPSYPATGPTVSVIGISNWRLDNSKSSRALLVQRPQFDLDDLVDTAERLLITRIIGYKQRGALEPLAKAYLEYEKHGQAIPNFHGLRDYYALVKRLSLDEMTSENIQMALARNFGGTENNKLYEKYFGNVLKTFNNHRPWFYKPIPIEQLIDSNLDDPDSRHLMVIDKSDTIINLLTYYLKRRDLDPVVILGSQFPDDQDDYSYSVLIRIMMCVETGRPLILTDLETIYGSLYDLWNQHYIVVGDKENPKYFTQVALGAYANRMLYVSPNFKCIVVMNENNLTSADPSFLNRLEKQKMSLSDILNDRQKMLVKDLDSWIKRIIFNPVTRLHNRFAKKDLFIGFDKNETLQSLVIDITKNNPEANDNEILEKCKESLIAIATPDGVIRAESSLLEQDEIDRWKHVYFNQQHHNDLSNYFDALLDQEKSFTDPKGQLVIINTFSKINTDFKSCLQDYLKYQVFNLSFIKTEDQMSKIVKNFFFGSMDQILILQCDINSTNIKCVKLVKYIIEQVRNEFLVKKETCKINMPIKHTCIIFHIQRDYEQSLIRSNFICDWKQITIETLKSPEIPLTNFLDKSLYNIINSELFEKMVDSTMPFEKILKDELLWCLSCIGYQYPNEKYISTLNKQILNNSNFIKCIKDKTFGWISENCKNWQYEVALDKMNLSRFNYFSLALHNYLRIIIKQTVAKILYSLEKLSAIATFYNNEDNKESNIKNQLSELWKHFFMDNTIININNLCEPKPSAYKMSRSIISDLEFPFSYHFLDKINFYKKLYCEELDILKQVLENDDGLVENHIEDFKNNLISIYPNFEYLKKYSELYYCDFIRIILSVYSTKLDFILKHLIGVTADKIIDPFIIHIYWWKYANEILIQLKLVETFPNLITKAQNDFIVYGKLDQYLFRESINSILQNICDNKPWEHDMDFILSIYYKIYNSKNFANLHLLFICNDLLKIKSIPLEKVKEIINLGKSAKKQEFITVEIVNILFSSLNDDDVIPITSFITRILKLISLESETRLALYRNIFSQHSFNLMNNGIIEKIFNTEIQQNKQIFFALIKDSEEALQLSTRLKTINDSIKNTDSFMAELCCDTIQTIFNKFELNELTPYFKNSIESSVKHEDATLQQVFILQQIVSIAFLKEFINKFWKDYYQEDNSLSKSLINEVNDTMKISSHLFIQSVQSYFMLNLYQQSSFDTKQLEILKKEIIFLGNFTNVETNYLSNLWKPIRKVNFKDFYAYYNNSSDKYPFLSVFFKHYKSLNFIKYLYPIIRFIKVLNFKLEYHLTRKAAQNMTFHEFIKKESADNNEYATLKSLFEEFAISWNSVIGHINQYRSSELLNKPTMNLELPVIFGLFEQKSNGIYLCAILDFLIKLHNEFLDEVITIPIEECKSLNFIRDLSWKYSNSKLYFVKSTVIQAQDNNFINYEWNDKILKYNQRNVNIKGNVDFIFDLQKIEIKLARKLVLDKVYFETEINQFYLKNFSFKYELFHNFPRILFDIKKVLPQVSISGDKVLMILTIFQQSNSPLFLNNSTKLINLPELLFLFEVILCFIKEFSIQNNNILILDFVDQWLKLARYNIESLEILKEFSLKHIIAFYELIEEQVANSLIHNIDDKFKIPLMQEMKDSINKVVSYSNQNQQLIPAKAFALALKRFIYRFLLVNFDIENSNLNTYILDFTLDLWSGDIKQELVEKLFPTCLLVSHAYDTYMFIVNEIEKAMKGEENNENFSSSASSLTARKNLIKKFKKFTN</sequence>
<dbReference type="PANTHER" id="PTHR22605:SF1">
    <property type="entry name" value="RZ-TYPE DOMAIN-CONTAINING PROTEIN"/>
    <property type="match status" value="1"/>
</dbReference>
<comment type="caution">
    <text evidence="2">The sequence shown here is derived from an EMBL/GenBank/DDBJ whole genome shotgun (WGS) entry which is preliminary data.</text>
</comment>
<evidence type="ECO:0000259" key="1">
    <source>
        <dbReference type="SMART" id="SM00382"/>
    </source>
</evidence>
<dbReference type="GO" id="GO:0004842">
    <property type="term" value="F:ubiquitin-protein transferase activity"/>
    <property type="evidence" value="ECO:0007669"/>
    <property type="project" value="InterPro"/>
</dbReference>
<dbReference type="InterPro" id="IPR027417">
    <property type="entry name" value="P-loop_NTPase"/>
</dbReference>
<feature type="domain" description="AAA+ ATPase" evidence="1">
    <location>
        <begin position="2102"/>
        <end position="2267"/>
    </location>
</feature>
<dbReference type="STRING" id="94130.A0A2Z6QET8"/>
<dbReference type="EMBL" id="BLAL01000011">
    <property type="protein sequence ID" value="GES73781.1"/>
    <property type="molecule type" value="Genomic_DNA"/>
</dbReference>
<proteinExistence type="predicted"/>
<dbReference type="OrthoDB" id="2400221at2759"/>
<feature type="domain" description="AAA+ ATPase" evidence="1">
    <location>
        <begin position="1784"/>
        <end position="1878"/>
    </location>
</feature>
<dbReference type="SUPFAM" id="SSF52540">
    <property type="entry name" value="P-loop containing nucleoside triphosphate hydrolases"/>
    <property type="match status" value="1"/>
</dbReference>
<dbReference type="EMBL" id="BEXD01000591">
    <property type="protein sequence ID" value="GBB88717.1"/>
    <property type="molecule type" value="Genomic_DNA"/>
</dbReference>
<dbReference type="Proteomes" id="UP000247702">
    <property type="component" value="Unassembled WGS sequence"/>
</dbReference>
<dbReference type="InterPro" id="IPR031248">
    <property type="entry name" value="RNF213"/>
</dbReference>
<evidence type="ECO:0000313" key="4">
    <source>
        <dbReference type="Proteomes" id="UP000247702"/>
    </source>
</evidence>
<evidence type="ECO:0000313" key="3">
    <source>
        <dbReference type="EMBL" id="GES73781.1"/>
    </source>
</evidence>
<dbReference type="CDD" id="cd00009">
    <property type="entry name" value="AAA"/>
    <property type="match status" value="1"/>
</dbReference>
<name>A0A2Z6QET8_9GLOM</name>
<dbReference type="GO" id="GO:0016887">
    <property type="term" value="F:ATP hydrolysis activity"/>
    <property type="evidence" value="ECO:0007669"/>
    <property type="project" value="InterPro"/>
</dbReference>
<dbReference type="PANTHER" id="PTHR22605">
    <property type="entry name" value="RZ-TYPE DOMAIN-CONTAINING PROTEIN"/>
    <property type="match status" value="1"/>
</dbReference>
<keyword evidence="4" id="KW-1185">Reference proteome</keyword>
<accession>A0A2Z6QET8</accession>
<dbReference type="InterPro" id="IPR003593">
    <property type="entry name" value="AAA+_ATPase"/>
</dbReference>
<organism evidence="2 4">
    <name type="scientific">Rhizophagus clarus</name>
    <dbReference type="NCBI Taxonomy" id="94130"/>
    <lineage>
        <taxon>Eukaryota</taxon>
        <taxon>Fungi</taxon>
        <taxon>Fungi incertae sedis</taxon>
        <taxon>Mucoromycota</taxon>
        <taxon>Glomeromycotina</taxon>
        <taxon>Glomeromycetes</taxon>
        <taxon>Glomerales</taxon>
        <taxon>Glomeraceae</taxon>
        <taxon>Rhizophagus</taxon>
    </lineage>
</organism>
<dbReference type="Proteomes" id="UP000615446">
    <property type="component" value="Unassembled WGS sequence"/>
</dbReference>